<accession>A0A9J6BI20</accession>
<dbReference type="SUPFAM" id="SSF52047">
    <property type="entry name" value="RNI-like"/>
    <property type="match status" value="1"/>
</dbReference>
<keyword evidence="3" id="KW-1185">Reference proteome</keyword>
<comment type="caution">
    <text evidence="2">The sequence shown here is derived from an EMBL/GenBank/DDBJ whole genome shotgun (WGS) entry which is preliminary data.</text>
</comment>
<gene>
    <name evidence="2" type="ORF">PVAND_017100</name>
</gene>
<feature type="domain" description="F-box" evidence="1">
    <location>
        <begin position="1"/>
        <end position="45"/>
    </location>
</feature>
<dbReference type="InterPro" id="IPR036047">
    <property type="entry name" value="F-box-like_dom_sf"/>
</dbReference>
<name>A0A9J6BI20_POLVA</name>
<proteinExistence type="predicted"/>
<protein>
    <recommendedName>
        <fullName evidence="1">F-box domain-containing protein</fullName>
    </recommendedName>
</protein>
<dbReference type="EMBL" id="JADBJN010000004">
    <property type="protein sequence ID" value="KAG5669207.1"/>
    <property type="molecule type" value="Genomic_DNA"/>
</dbReference>
<sequence>MLNKLRKELLFEIFDLLPIEDLLNITTVCKTFNIFVNNTKLVEKFTLHFDQNITNRDWIGSRKYTKLSIENDSGAFGILKCIGDDIKHVEMSTKSIDVKTISRLLSLCPNMTYLKFVDVKTHSCLDLMVKSEMPRHKNLEVWIENTTPNILEIFKFVQIRKLTLLAPTSMSDFGVCWNVDDCRMIFNNFMKSQKELTVLDMRNFKSNASIFSDKNLNFVSFKLKELKLQNFAVNNVNFYQFLNNHLDTLELASIDTKCATDDLMMFLSNCENLHTLNFTGNLKIHKKVFKSVQKLTAEFNFTPLNWTEMFPNLTDLKISSGCENAFTNFEKLTKLERLEIHSSHFFDNHFLNIPNVKKLIFRDISYQWPSFFKEYPEKLEEFHIQSMNVQFLIEFLAFNRLNLQLLVIKNPFRFSFYKSCLHFDPQRIKSLKIYEFETSNVKYADEEFDDEYF</sequence>
<dbReference type="PROSITE" id="PS50181">
    <property type="entry name" value="FBOX"/>
    <property type="match status" value="1"/>
</dbReference>
<dbReference type="SMART" id="SM00256">
    <property type="entry name" value="FBOX"/>
    <property type="match status" value="1"/>
</dbReference>
<dbReference type="Gene3D" id="3.80.10.10">
    <property type="entry name" value="Ribonuclease Inhibitor"/>
    <property type="match status" value="1"/>
</dbReference>
<dbReference type="Gene3D" id="1.20.1280.50">
    <property type="match status" value="1"/>
</dbReference>
<evidence type="ECO:0000313" key="2">
    <source>
        <dbReference type="EMBL" id="KAG5669207.1"/>
    </source>
</evidence>
<evidence type="ECO:0000259" key="1">
    <source>
        <dbReference type="PROSITE" id="PS50181"/>
    </source>
</evidence>
<dbReference type="InterPro" id="IPR001810">
    <property type="entry name" value="F-box_dom"/>
</dbReference>
<dbReference type="Pfam" id="PF12937">
    <property type="entry name" value="F-box-like"/>
    <property type="match status" value="1"/>
</dbReference>
<dbReference type="AlphaFoldDB" id="A0A9J6BI20"/>
<evidence type="ECO:0000313" key="3">
    <source>
        <dbReference type="Proteomes" id="UP001107558"/>
    </source>
</evidence>
<reference evidence="2" key="1">
    <citation type="submission" date="2021-03" db="EMBL/GenBank/DDBJ databases">
        <title>Chromosome level genome of the anhydrobiotic midge Polypedilum vanderplanki.</title>
        <authorList>
            <person name="Yoshida Y."/>
            <person name="Kikawada T."/>
            <person name="Gusev O."/>
        </authorList>
    </citation>
    <scope>NUCLEOTIDE SEQUENCE</scope>
    <source>
        <strain evidence="2">NIAS01</strain>
        <tissue evidence="2">Whole body or cell culture</tissue>
    </source>
</reference>
<dbReference type="SUPFAM" id="SSF81383">
    <property type="entry name" value="F-box domain"/>
    <property type="match status" value="1"/>
</dbReference>
<organism evidence="2 3">
    <name type="scientific">Polypedilum vanderplanki</name>
    <name type="common">Sleeping chironomid midge</name>
    <dbReference type="NCBI Taxonomy" id="319348"/>
    <lineage>
        <taxon>Eukaryota</taxon>
        <taxon>Metazoa</taxon>
        <taxon>Ecdysozoa</taxon>
        <taxon>Arthropoda</taxon>
        <taxon>Hexapoda</taxon>
        <taxon>Insecta</taxon>
        <taxon>Pterygota</taxon>
        <taxon>Neoptera</taxon>
        <taxon>Endopterygota</taxon>
        <taxon>Diptera</taxon>
        <taxon>Nematocera</taxon>
        <taxon>Chironomoidea</taxon>
        <taxon>Chironomidae</taxon>
        <taxon>Chironominae</taxon>
        <taxon>Polypedilum</taxon>
        <taxon>Polypedilum</taxon>
    </lineage>
</organism>
<dbReference type="Proteomes" id="UP001107558">
    <property type="component" value="Chromosome 4"/>
</dbReference>
<dbReference type="InterPro" id="IPR032675">
    <property type="entry name" value="LRR_dom_sf"/>
</dbReference>